<name>A0A817X5W6_9BILA</name>
<keyword evidence="3" id="KW-0732">Signal</keyword>
<feature type="region of interest" description="Disordered" evidence="1">
    <location>
        <begin position="185"/>
        <end position="204"/>
    </location>
</feature>
<feature type="compositionally biased region" description="Low complexity" evidence="1">
    <location>
        <begin position="187"/>
        <end position="204"/>
    </location>
</feature>
<feature type="signal peptide" evidence="3">
    <location>
        <begin position="1"/>
        <end position="20"/>
    </location>
</feature>
<proteinExistence type="predicted"/>
<evidence type="ECO:0000256" key="1">
    <source>
        <dbReference type="SAM" id="MobiDB-lite"/>
    </source>
</evidence>
<evidence type="ECO:0000313" key="6">
    <source>
        <dbReference type="Proteomes" id="UP000663865"/>
    </source>
</evidence>
<keyword evidence="2" id="KW-0472">Membrane</keyword>
<evidence type="ECO:0000256" key="2">
    <source>
        <dbReference type="SAM" id="Phobius"/>
    </source>
</evidence>
<sequence>MSPILYCSICLGFILCYSIATKIDVEGQSSLINRYDERSITSDKRNNIFNSPFHGLLKKTKNENNIRRRRDETHNVDMKAVVAKLEDHRTMINDHRTMIDDHRTMINNFNNNSIHVDTIQQAISKHHSSAPPVWNSWRDILLIFFVLIIIILIFYFCLWHVKLRPFDFLLSCMIQRYTKKQKDKEQQQYSQQSTEQQQYNQQSTEHIHHPMKSNILSTYPKLSIKTIESDYAEHQDNRKLANFQTN</sequence>
<accession>A0A817X5W6</accession>
<dbReference type="Proteomes" id="UP000663865">
    <property type="component" value="Unassembled WGS sequence"/>
</dbReference>
<feature type="transmembrane region" description="Helical" evidence="2">
    <location>
        <begin position="140"/>
        <end position="161"/>
    </location>
</feature>
<evidence type="ECO:0000256" key="3">
    <source>
        <dbReference type="SAM" id="SignalP"/>
    </source>
</evidence>
<keyword evidence="2" id="KW-0812">Transmembrane</keyword>
<feature type="chain" id="PRO_5036232439" evidence="3">
    <location>
        <begin position="21"/>
        <end position="246"/>
    </location>
</feature>
<dbReference type="EMBL" id="CAJOBS010003518">
    <property type="protein sequence ID" value="CAF4858569.1"/>
    <property type="molecule type" value="Genomic_DNA"/>
</dbReference>
<reference evidence="4" key="1">
    <citation type="submission" date="2021-02" db="EMBL/GenBank/DDBJ databases">
        <authorList>
            <person name="Nowell W R."/>
        </authorList>
    </citation>
    <scope>NUCLEOTIDE SEQUENCE</scope>
</reference>
<comment type="caution">
    <text evidence="4">The sequence shown here is derived from an EMBL/GenBank/DDBJ whole genome shotgun (WGS) entry which is preliminary data.</text>
</comment>
<dbReference type="Proteomes" id="UP000663838">
    <property type="component" value="Unassembled WGS sequence"/>
</dbReference>
<dbReference type="AlphaFoldDB" id="A0A817X5W6"/>
<organism evidence="4 6">
    <name type="scientific">Rotaria socialis</name>
    <dbReference type="NCBI Taxonomy" id="392032"/>
    <lineage>
        <taxon>Eukaryota</taxon>
        <taxon>Metazoa</taxon>
        <taxon>Spiralia</taxon>
        <taxon>Gnathifera</taxon>
        <taxon>Rotifera</taxon>
        <taxon>Eurotatoria</taxon>
        <taxon>Bdelloidea</taxon>
        <taxon>Philodinida</taxon>
        <taxon>Philodinidae</taxon>
        <taxon>Rotaria</taxon>
    </lineage>
</organism>
<keyword evidence="2" id="KW-1133">Transmembrane helix</keyword>
<dbReference type="EMBL" id="CAJNYV010000514">
    <property type="protein sequence ID" value="CAF3363374.1"/>
    <property type="molecule type" value="Genomic_DNA"/>
</dbReference>
<evidence type="ECO:0000313" key="5">
    <source>
        <dbReference type="EMBL" id="CAF4858569.1"/>
    </source>
</evidence>
<protein>
    <submittedName>
        <fullName evidence="4">Uncharacterized protein</fullName>
    </submittedName>
</protein>
<gene>
    <name evidence="4" type="ORF">KIK155_LOCUS4694</name>
    <name evidence="5" type="ORF">TOA249_LOCUS27495</name>
</gene>
<evidence type="ECO:0000313" key="4">
    <source>
        <dbReference type="EMBL" id="CAF3363374.1"/>
    </source>
</evidence>